<evidence type="ECO:0000259" key="10">
    <source>
        <dbReference type="Pfam" id="PF01656"/>
    </source>
</evidence>
<proteinExistence type="predicted"/>
<evidence type="ECO:0000259" key="12">
    <source>
        <dbReference type="Pfam" id="PF13807"/>
    </source>
</evidence>
<feature type="coiled-coil region" evidence="8">
    <location>
        <begin position="294"/>
        <end position="402"/>
    </location>
</feature>
<dbReference type="InterPro" id="IPR032807">
    <property type="entry name" value="GNVR"/>
</dbReference>
<dbReference type="AlphaFoldDB" id="A0A3A9IU92"/>
<gene>
    <name evidence="13" type="ORF">D6R50_19060</name>
</gene>
<evidence type="ECO:0000256" key="4">
    <source>
        <dbReference type="ARBA" id="ARBA00022741"/>
    </source>
</evidence>
<dbReference type="PANTHER" id="PTHR32309:SF13">
    <property type="entry name" value="FERRIC ENTEROBACTIN TRANSPORT PROTEIN FEPE"/>
    <property type="match status" value="1"/>
</dbReference>
<evidence type="ECO:0000259" key="11">
    <source>
        <dbReference type="Pfam" id="PF02706"/>
    </source>
</evidence>
<dbReference type="Pfam" id="PF01656">
    <property type="entry name" value="CbiA"/>
    <property type="match status" value="1"/>
</dbReference>
<dbReference type="InterPro" id="IPR027417">
    <property type="entry name" value="P-loop_NTPase"/>
</dbReference>
<comment type="caution">
    <text evidence="13">The sequence shown here is derived from an EMBL/GenBank/DDBJ whole genome shotgun (WGS) entry which is preliminary data.</text>
</comment>
<feature type="transmembrane region" description="Helical" evidence="9">
    <location>
        <begin position="436"/>
        <end position="459"/>
    </location>
</feature>
<evidence type="ECO:0000313" key="13">
    <source>
        <dbReference type="EMBL" id="RKJ86367.1"/>
    </source>
</evidence>
<dbReference type="Gene3D" id="3.40.50.300">
    <property type="entry name" value="P-loop containing nucleotide triphosphate hydrolases"/>
    <property type="match status" value="1"/>
</dbReference>
<dbReference type="SUPFAM" id="SSF52540">
    <property type="entry name" value="P-loop containing nucleoside triphosphate hydrolases"/>
    <property type="match status" value="1"/>
</dbReference>
<dbReference type="Pfam" id="PF02706">
    <property type="entry name" value="Wzz"/>
    <property type="match status" value="1"/>
</dbReference>
<evidence type="ECO:0000256" key="2">
    <source>
        <dbReference type="ARBA" id="ARBA00022475"/>
    </source>
</evidence>
<reference evidence="13 14" key="1">
    <citation type="submission" date="2018-09" db="EMBL/GenBank/DDBJ databases">
        <title>Genome sequencing of Aeromonas veronii MS-17-88.</title>
        <authorList>
            <person name="Tekedar H.C."/>
            <person name="Arick M.A."/>
            <person name="Hsu C.-Y."/>
            <person name="Thrash A."/>
            <person name="Karsi A."/>
            <person name="Lawrence M.L."/>
            <person name="Abdelhamed H."/>
        </authorList>
    </citation>
    <scope>NUCLEOTIDE SEQUENCE [LARGE SCALE GENOMIC DNA]</scope>
    <source>
        <strain evidence="13 14">MS 17-88</strain>
    </source>
</reference>
<comment type="subcellular location">
    <subcellularLocation>
        <location evidence="1">Cell membrane</location>
        <topology evidence="1">Multi-pass membrane protein</topology>
    </subcellularLocation>
</comment>
<evidence type="ECO:0000313" key="14">
    <source>
        <dbReference type="Proteomes" id="UP000281725"/>
    </source>
</evidence>
<sequence>MTSLLVENGRALESRLDFSGPWRVLKANWWKVVLFAAVVTLAAAPFILSMPPYYQSSATLLLKADANSASPIEPVYRVDTSRREYYNTQFELLKSRRVAEKVVTHLGLAELPEFNGQPNPDSWLSRIKGLWSAGHQEDASSRHQHALEYLARHLTVSPVRDTQLVSIGFESRSPELAASVANEVAQTYIDLNVEERVDANTTASHWNQSRLVEIKASLEKQEKQLGDFLARNDLLTFRGVDGLQTEELGIITNKYADARERRLAAQAEFQSIQEYGRNPAALASLPEVSNHPQMQDLRIALIKAQQELSELAKRYGPKHDRILQAEARIKALNTQSNQLMREIADGIEDRYQSSQRKEQEYLAQLDEKKREFSSLAVKKDEYNNLKNNIDKTRQLYNELFRRQEETRLNAQLHESNAILYDAASVPLLPAKPNKMLFLLMVVIMAGMVAVLVVITAGALRNTLDRLSQLVSQLGGRVLGEIPRLAALQDQSALLRVGAVNPRVGASADDLYAIMRLEPGQLQRIMITSTRAGEGKSTLAALCAASFARHERVLLVDGDLRRGSLGRQLLGQAARPGLAELLAGEADLAACLMPKEGLTLLPAGQPVSSPLALLGSPRWSELLATLAGQFDRIIVDTPALEVGKDALLLGQPLDGAIHVIQSGQLPASRVLSVLAQLRDARVAVLGTVLTQVAERDLEGAENLRFCGAPTRGAL</sequence>
<dbReference type="InterPro" id="IPR002586">
    <property type="entry name" value="CobQ/CobB/MinD/ParA_Nub-bd_dom"/>
</dbReference>
<dbReference type="GO" id="GO:0005886">
    <property type="term" value="C:plasma membrane"/>
    <property type="evidence" value="ECO:0007669"/>
    <property type="project" value="UniProtKB-SubCell"/>
</dbReference>
<dbReference type="RefSeq" id="WP_120415961.1">
    <property type="nucleotide sequence ID" value="NZ_JAIEYJ010000012.1"/>
</dbReference>
<keyword evidence="8" id="KW-0175">Coiled coil</keyword>
<dbReference type="EMBL" id="RAWX01000004">
    <property type="protein sequence ID" value="RKJ86367.1"/>
    <property type="molecule type" value="Genomic_DNA"/>
</dbReference>
<dbReference type="Proteomes" id="UP000281725">
    <property type="component" value="Unassembled WGS sequence"/>
</dbReference>
<dbReference type="PANTHER" id="PTHR32309">
    <property type="entry name" value="TYROSINE-PROTEIN KINASE"/>
    <property type="match status" value="1"/>
</dbReference>
<keyword evidence="5" id="KW-0067">ATP-binding</keyword>
<keyword evidence="3 9" id="KW-0812">Transmembrane</keyword>
<organism evidence="13 14">
    <name type="scientific">Aeromonas veronii</name>
    <dbReference type="NCBI Taxonomy" id="654"/>
    <lineage>
        <taxon>Bacteria</taxon>
        <taxon>Pseudomonadati</taxon>
        <taxon>Pseudomonadota</taxon>
        <taxon>Gammaproteobacteria</taxon>
        <taxon>Aeromonadales</taxon>
        <taxon>Aeromonadaceae</taxon>
        <taxon>Aeromonas</taxon>
    </lineage>
</organism>
<evidence type="ECO:0000256" key="3">
    <source>
        <dbReference type="ARBA" id="ARBA00022692"/>
    </source>
</evidence>
<dbReference type="GO" id="GO:0004713">
    <property type="term" value="F:protein tyrosine kinase activity"/>
    <property type="evidence" value="ECO:0007669"/>
    <property type="project" value="TreeGrafter"/>
</dbReference>
<protein>
    <recommendedName>
        <fullName evidence="15">Polysaccharide biosynthesis tyrosine autokinase</fullName>
    </recommendedName>
</protein>
<evidence type="ECO:0000256" key="9">
    <source>
        <dbReference type="SAM" id="Phobius"/>
    </source>
</evidence>
<dbReference type="CDD" id="cd05387">
    <property type="entry name" value="BY-kinase"/>
    <property type="match status" value="1"/>
</dbReference>
<evidence type="ECO:0000256" key="7">
    <source>
        <dbReference type="ARBA" id="ARBA00023136"/>
    </source>
</evidence>
<dbReference type="InterPro" id="IPR050445">
    <property type="entry name" value="Bact_polysacc_biosynth/exp"/>
</dbReference>
<dbReference type="InterPro" id="IPR003856">
    <property type="entry name" value="LPS_length_determ_N"/>
</dbReference>
<evidence type="ECO:0000256" key="6">
    <source>
        <dbReference type="ARBA" id="ARBA00022989"/>
    </source>
</evidence>
<feature type="domain" description="CobQ/CobB/MinD/ParA nucleotide binding" evidence="10">
    <location>
        <begin position="524"/>
        <end position="696"/>
    </location>
</feature>
<dbReference type="Pfam" id="PF13807">
    <property type="entry name" value="GNVR"/>
    <property type="match status" value="1"/>
</dbReference>
<keyword evidence="2" id="KW-1003">Cell membrane</keyword>
<feature type="domain" description="Polysaccharide chain length determinant N-terminal" evidence="11">
    <location>
        <begin position="16"/>
        <end position="105"/>
    </location>
</feature>
<feature type="domain" description="Tyrosine-protein kinase G-rich" evidence="12">
    <location>
        <begin position="384"/>
        <end position="454"/>
    </location>
</feature>
<dbReference type="InterPro" id="IPR005702">
    <property type="entry name" value="Wzc-like_C"/>
</dbReference>
<evidence type="ECO:0000256" key="5">
    <source>
        <dbReference type="ARBA" id="ARBA00022840"/>
    </source>
</evidence>
<accession>A0A3A9IU92</accession>
<feature type="transmembrane region" description="Helical" evidence="9">
    <location>
        <begin position="29"/>
        <end position="48"/>
    </location>
</feature>
<evidence type="ECO:0000256" key="8">
    <source>
        <dbReference type="SAM" id="Coils"/>
    </source>
</evidence>
<evidence type="ECO:0008006" key="15">
    <source>
        <dbReference type="Google" id="ProtNLM"/>
    </source>
</evidence>
<keyword evidence="6 9" id="KW-1133">Transmembrane helix</keyword>
<evidence type="ECO:0000256" key="1">
    <source>
        <dbReference type="ARBA" id="ARBA00004651"/>
    </source>
</evidence>
<name>A0A3A9IU92_AERVE</name>
<keyword evidence="7 9" id="KW-0472">Membrane</keyword>
<keyword evidence="4" id="KW-0547">Nucleotide-binding</keyword>